<organism evidence="2 3">
    <name type="scientific">Hondaea fermentalgiana</name>
    <dbReference type="NCBI Taxonomy" id="2315210"/>
    <lineage>
        <taxon>Eukaryota</taxon>
        <taxon>Sar</taxon>
        <taxon>Stramenopiles</taxon>
        <taxon>Bigyra</taxon>
        <taxon>Labyrinthulomycetes</taxon>
        <taxon>Thraustochytrida</taxon>
        <taxon>Thraustochytriidae</taxon>
        <taxon>Hondaea</taxon>
    </lineage>
</organism>
<evidence type="ECO:0000256" key="1">
    <source>
        <dbReference type="SAM" id="MobiDB-lite"/>
    </source>
</evidence>
<sequence length="178" mass="19112">ARAAARGRAARAPAEVAVSLAVSFVRRGLRERGRPPLAGEQHAHLEAVCASVLESVGARIPEVVECLDTSRDVEDRTRKLEDLVVVLAEAVLASVLDTDAFPLARADDAKSLADTARQQTWHEGGNLVKDISVSKRHAVSVFLDASRKAAFASSRRGAKVRVEPGRLQSQKGDQGEEE</sequence>
<dbReference type="Proteomes" id="UP000241890">
    <property type="component" value="Unassembled WGS sequence"/>
</dbReference>
<evidence type="ECO:0000313" key="3">
    <source>
        <dbReference type="Proteomes" id="UP000241890"/>
    </source>
</evidence>
<evidence type="ECO:0000313" key="2">
    <source>
        <dbReference type="EMBL" id="GBG34273.1"/>
    </source>
</evidence>
<feature type="region of interest" description="Disordered" evidence="1">
    <location>
        <begin position="155"/>
        <end position="178"/>
    </location>
</feature>
<dbReference type="InParanoid" id="A0A2R5GZS2"/>
<gene>
    <name evidence="2" type="ORF">FCC1311_022915</name>
</gene>
<protein>
    <submittedName>
        <fullName evidence="2">Uncharacterized protein</fullName>
    </submittedName>
</protein>
<accession>A0A2R5GZS2</accession>
<comment type="caution">
    <text evidence="2">The sequence shown here is derived from an EMBL/GenBank/DDBJ whole genome shotgun (WGS) entry which is preliminary data.</text>
</comment>
<name>A0A2R5GZS2_9STRA</name>
<feature type="non-terminal residue" evidence="2">
    <location>
        <position position="1"/>
    </location>
</feature>
<proteinExistence type="predicted"/>
<reference evidence="2 3" key="1">
    <citation type="submission" date="2017-12" db="EMBL/GenBank/DDBJ databases">
        <title>Sequencing, de novo assembly and annotation of complete genome of a new Thraustochytrid species, strain FCC1311.</title>
        <authorList>
            <person name="Sedici K."/>
            <person name="Godart F."/>
            <person name="Aiese Cigliano R."/>
            <person name="Sanseverino W."/>
            <person name="Barakat M."/>
            <person name="Ortet P."/>
            <person name="Marechal E."/>
            <person name="Cagnac O."/>
            <person name="Amato A."/>
        </authorList>
    </citation>
    <scope>NUCLEOTIDE SEQUENCE [LARGE SCALE GENOMIC DNA]</scope>
</reference>
<dbReference type="EMBL" id="BEYU01000185">
    <property type="protein sequence ID" value="GBG34273.1"/>
    <property type="molecule type" value="Genomic_DNA"/>
</dbReference>
<dbReference type="AlphaFoldDB" id="A0A2R5GZS2"/>
<keyword evidence="3" id="KW-1185">Reference proteome</keyword>